<dbReference type="PANTHER" id="PTHR43662">
    <property type="match status" value="1"/>
</dbReference>
<reference evidence="4 5" key="1">
    <citation type="journal article" date="2011" name="Genome Biol.">
        <title>Comparative genome sequence analysis underscores mycoparasitism as the ancestral life style of Trichoderma.</title>
        <authorList>
            <person name="Kubicek C.P."/>
            <person name="Herrera-Estrella A."/>
            <person name="Seidl-Seiboth V."/>
            <person name="Martinez D.A."/>
            <person name="Druzhinina I.S."/>
            <person name="Thon M."/>
            <person name="Zeilinger S."/>
            <person name="Casas-Flores S."/>
            <person name="Horwitz B.A."/>
            <person name="Mukherjee P.K."/>
            <person name="Mukherjee M."/>
            <person name="Kredics L."/>
            <person name="Alcaraz L.D."/>
            <person name="Aerts A."/>
            <person name="Antal Z."/>
            <person name="Atanasova L."/>
            <person name="Cervantes-Badillo M.G."/>
            <person name="Challacombe J."/>
            <person name="Chertkov O."/>
            <person name="McCluskey K."/>
            <person name="Coulpier F."/>
            <person name="Deshpande N."/>
            <person name="von Doehren H."/>
            <person name="Ebbole D.J."/>
            <person name="Esquivel-Naranjo E.U."/>
            <person name="Fekete E."/>
            <person name="Flipphi M."/>
            <person name="Glaser F."/>
            <person name="Gomez-Rodriguez E.Y."/>
            <person name="Gruber S."/>
            <person name="Han C."/>
            <person name="Henrissat B."/>
            <person name="Hermosa R."/>
            <person name="Hernandez-Onate M."/>
            <person name="Karaffa L."/>
            <person name="Kosti I."/>
            <person name="Le Crom S."/>
            <person name="Lindquist E."/>
            <person name="Lucas S."/>
            <person name="Luebeck M."/>
            <person name="Luebeck P.S."/>
            <person name="Margeot A."/>
            <person name="Metz B."/>
            <person name="Misra M."/>
            <person name="Nevalainen H."/>
            <person name="Omann M."/>
            <person name="Packer N."/>
            <person name="Perrone G."/>
            <person name="Uresti-Rivera E.E."/>
            <person name="Salamov A."/>
            <person name="Schmoll M."/>
            <person name="Seiboth B."/>
            <person name="Shapiro H."/>
            <person name="Sukno S."/>
            <person name="Tamayo-Ramos J.A."/>
            <person name="Tisch D."/>
            <person name="Wiest A."/>
            <person name="Wilkinson H.H."/>
            <person name="Zhang M."/>
            <person name="Coutinho P.M."/>
            <person name="Kenerley C.M."/>
            <person name="Monte E."/>
            <person name="Baker S.E."/>
            <person name="Grigoriev I.V."/>
        </authorList>
    </citation>
    <scope>NUCLEOTIDE SEQUENCE [LARGE SCALE GENOMIC DNA]</scope>
    <source>
        <strain evidence="5">Gv29-8 / FGSC 10586</strain>
    </source>
</reference>
<evidence type="ECO:0000313" key="5">
    <source>
        <dbReference type="Proteomes" id="UP000007115"/>
    </source>
</evidence>
<feature type="domain" description="DUF1996" evidence="3">
    <location>
        <begin position="35"/>
        <end position="268"/>
    </location>
</feature>
<evidence type="ECO:0000313" key="4">
    <source>
        <dbReference type="EMBL" id="EHK24053.1"/>
    </source>
</evidence>
<feature type="region of interest" description="Disordered" evidence="1">
    <location>
        <begin position="295"/>
        <end position="335"/>
    </location>
</feature>
<organism evidence="4 5">
    <name type="scientific">Hypocrea virens (strain Gv29-8 / FGSC 10586)</name>
    <name type="common">Gliocladium virens</name>
    <name type="synonym">Trichoderma virens</name>
    <dbReference type="NCBI Taxonomy" id="413071"/>
    <lineage>
        <taxon>Eukaryota</taxon>
        <taxon>Fungi</taxon>
        <taxon>Dikarya</taxon>
        <taxon>Ascomycota</taxon>
        <taxon>Pezizomycotina</taxon>
        <taxon>Sordariomycetes</taxon>
        <taxon>Hypocreomycetidae</taxon>
        <taxon>Hypocreales</taxon>
        <taxon>Hypocreaceae</taxon>
        <taxon>Trichoderma</taxon>
    </lineage>
</organism>
<dbReference type="eggNOG" id="ENOG502RZAK">
    <property type="taxonomic scope" value="Eukaryota"/>
</dbReference>
<gene>
    <name evidence="4" type="ORF">TRIVIDRAFT_200371</name>
</gene>
<name>G9MQD2_HYPVG</name>
<protein>
    <recommendedName>
        <fullName evidence="3">DUF1996 domain-containing protein</fullName>
    </recommendedName>
</protein>
<comment type="caution">
    <text evidence="4">The sequence shown here is derived from an EMBL/GenBank/DDBJ whole genome shotgun (WGS) entry which is preliminary data.</text>
</comment>
<dbReference type="InterPro" id="IPR018535">
    <property type="entry name" value="DUF1996"/>
</dbReference>
<feature type="signal peptide" evidence="2">
    <location>
        <begin position="1"/>
        <end position="19"/>
    </location>
</feature>
<sequence>MSLKQSALVALVAAMGAQAQVFTVNCAPLTQFRGDPIVSPGVLSSHVHAIVGGTAFSLSTTPAQARAATATTCDKILDNSNYWQPQLYHQRRDGQFELVTFQGSLKATYYIARACDYAPGRQNCNGAPLPIAPPAGLKMLVGDLNRRTFNASSFEDRAISHVCLDTEPVPDTNGFPTRQCQRVRAETFFQSCWDGVNLDSANHKDHVAFPAIGDYNTGVCPQSHPKAILSVFYEFFYDTGAIQNFNRFVYATGDATGYSLHADYFQGWKDQNALNNAIATCTGPNGVLDRGCSLNVGPNGTPGSSGPQKLQTPAPTENIGLNGPLAALPGNNPIH</sequence>
<dbReference type="STRING" id="413071.G9MQD2"/>
<dbReference type="RefSeq" id="XP_013958252.1">
    <property type="nucleotide sequence ID" value="XM_014102777.1"/>
</dbReference>
<feature type="chain" id="PRO_5003523541" description="DUF1996 domain-containing protein" evidence="2">
    <location>
        <begin position="20"/>
        <end position="335"/>
    </location>
</feature>
<dbReference type="EMBL" id="ABDF02000005">
    <property type="protein sequence ID" value="EHK24053.1"/>
    <property type="molecule type" value="Genomic_DNA"/>
</dbReference>
<dbReference type="AlphaFoldDB" id="G9MQD2"/>
<keyword evidence="5" id="KW-1185">Reference proteome</keyword>
<evidence type="ECO:0000259" key="3">
    <source>
        <dbReference type="Pfam" id="PF09362"/>
    </source>
</evidence>
<keyword evidence="2" id="KW-0732">Signal</keyword>
<evidence type="ECO:0000256" key="2">
    <source>
        <dbReference type="SAM" id="SignalP"/>
    </source>
</evidence>
<dbReference type="VEuPathDB" id="FungiDB:TRIVIDRAFT_200371"/>
<dbReference type="HOGENOM" id="CLU_014722_2_2_1"/>
<dbReference type="OrthoDB" id="74764at2759"/>
<proteinExistence type="predicted"/>
<dbReference type="InParanoid" id="G9MQD2"/>
<dbReference type="Proteomes" id="UP000007115">
    <property type="component" value="Unassembled WGS sequence"/>
</dbReference>
<feature type="compositionally biased region" description="Polar residues" evidence="1">
    <location>
        <begin position="296"/>
        <end position="315"/>
    </location>
</feature>
<dbReference type="OMA" id="ACNYTAG"/>
<dbReference type="GeneID" id="25790095"/>
<dbReference type="PANTHER" id="PTHR43662:SF3">
    <property type="entry name" value="DOMAIN PROTEIN, PUTATIVE (AFU_ORTHOLOGUE AFUA_6G11970)-RELATED"/>
    <property type="match status" value="1"/>
</dbReference>
<accession>G9MQD2</accession>
<dbReference type="Pfam" id="PF09362">
    <property type="entry name" value="DUF1996"/>
    <property type="match status" value="1"/>
</dbReference>
<evidence type="ECO:0000256" key="1">
    <source>
        <dbReference type="SAM" id="MobiDB-lite"/>
    </source>
</evidence>